<evidence type="ECO:0000313" key="2">
    <source>
        <dbReference type="EMBL" id="KAJ1134925.1"/>
    </source>
</evidence>
<feature type="region of interest" description="Disordered" evidence="1">
    <location>
        <begin position="1"/>
        <end position="51"/>
    </location>
</feature>
<keyword evidence="3" id="KW-1185">Reference proteome</keyword>
<evidence type="ECO:0000313" key="3">
    <source>
        <dbReference type="Proteomes" id="UP001066276"/>
    </source>
</evidence>
<comment type="caution">
    <text evidence="2">The sequence shown here is derived from an EMBL/GenBank/DDBJ whole genome shotgun (WGS) entry which is preliminary data.</text>
</comment>
<organism evidence="2 3">
    <name type="scientific">Pleurodeles waltl</name>
    <name type="common">Iberian ribbed newt</name>
    <dbReference type="NCBI Taxonomy" id="8319"/>
    <lineage>
        <taxon>Eukaryota</taxon>
        <taxon>Metazoa</taxon>
        <taxon>Chordata</taxon>
        <taxon>Craniata</taxon>
        <taxon>Vertebrata</taxon>
        <taxon>Euteleostomi</taxon>
        <taxon>Amphibia</taxon>
        <taxon>Batrachia</taxon>
        <taxon>Caudata</taxon>
        <taxon>Salamandroidea</taxon>
        <taxon>Salamandridae</taxon>
        <taxon>Pleurodelinae</taxon>
        <taxon>Pleurodeles</taxon>
    </lineage>
</organism>
<protein>
    <submittedName>
        <fullName evidence="2">Uncharacterized protein</fullName>
    </submittedName>
</protein>
<feature type="compositionally biased region" description="Polar residues" evidence="1">
    <location>
        <begin position="22"/>
        <end position="51"/>
    </location>
</feature>
<gene>
    <name evidence="2" type="ORF">NDU88_001371</name>
</gene>
<proteinExistence type="predicted"/>
<accession>A0AAV7Q444</accession>
<evidence type="ECO:0000256" key="1">
    <source>
        <dbReference type="SAM" id="MobiDB-lite"/>
    </source>
</evidence>
<dbReference type="Proteomes" id="UP001066276">
    <property type="component" value="Chromosome 6"/>
</dbReference>
<sequence length="116" mass="12762">MSLRCAVSGSRVTAAARHRSRGQSSATNDHISNYSPPATGRPQTRTHNTSASYPYTFLPMNHSVLALLLRRLLYQKHNALELVKQNTQSSPGGDSERLSVALHCRGLQYPALGAWF</sequence>
<dbReference type="AlphaFoldDB" id="A0AAV7Q444"/>
<name>A0AAV7Q444_PLEWA</name>
<dbReference type="EMBL" id="JANPWB010000010">
    <property type="protein sequence ID" value="KAJ1134925.1"/>
    <property type="molecule type" value="Genomic_DNA"/>
</dbReference>
<reference evidence="2" key="1">
    <citation type="journal article" date="2022" name="bioRxiv">
        <title>Sequencing and chromosome-scale assembly of the giantPleurodeles waltlgenome.</title>
        <authorList>
            <person name="Brown T."/>
            <person name="Elewa A."/>
            <person name="Iarovenko S."/>
            <person name="Subramanian E."/>
            <person name="Araus A.J."/>
            <person name="Petzold A."/>
            <person name="Susuki M."/>
            <person name="Suzuki K.-i.T."/>
            <person name="Hayashi T."/>
            <person name="Toyoda A."/>
            <person name="Oliveira C."/>
            <person name="Osipova E."/>
            <person name="Leigh N.D."/>
            <person name="Simon A."/>
            <person name="Yun M.H."/>
        </authorList>
    </citation>
    <scope>NUCLEOTIDE SEQUENCE</scope>
    <source>
        <strain evidence="2">20211129_DDA</strain>
        <tissue evidence="2">Liver</tissue>
    </source>
</reference>